<gene>
    <name evidence="2" type="ORF">PO878_19185</name>
</gene>
<proteinExistence type="inferred from homology"/>
<dbReference type="SUPFAM" id="SSF56266">
    <property type="entry name" value="DmpA/ArgJ-like"/>
    <property type="match status" value="1"/>
</dbReference>
<dbReference type="AlphaFoldDB" id="A0AAF0BVC6"/>
<dbReference type="Proteomes" id="UP001216390">
    <property type="component" value="Chromosome"/>
</dbReference>
<dbReference type="KEGG" id="ima:PO878_19185"/>
<keyword evidence="3" id="KW-1185">Reference proteome</keyword>
<evidence type="ECO:0000256" key="1">
    <source>
        <dbReference type="ARBA" id="ARBA00007068"/>
    </source>
</evidence>
<dbReference type="EMBL" id="CP116942">
    <property type="protein sequence ID" value="WCO66625.1"/>
    <property type="molecule type" value="Genomic_DNA"/>
</dbReference>
<dbReference type="InterPro" id="IPR005321">
    <property type="entry name" value="Peptidase_S58_DmpA"/>
</dbReference>
<protein>
    <submittedName>
        <fullName evidence="2">P1 family peptidase</fullName>
    </submittedName>
</protein>
<evidence type="ECO:0000313" key="3">
    <source>
        <dbReference type="Proteomes" id="UP001216390"/>
    </source>
</evidence>
<dbReference type="PANTHER" id="PTHR36512:SF3">
    <property type="entry name" value="BLR5678 PROTEIN"/>
    <property type="match status" value="1"/>
</dbReference>
<organism evidence="2 3">
    <name type="scientific">Iamia majanohamensis</name>
    <dbReference type="NCBI Taxonomy" id="467976"/>
    <lineage>
        <taxon>Bacteria</taxon>
        <taxon>Bacillati</taxon>
        <taxon>Actinomycetota</taxon>
        <taxon>Acidimicrobiia</taxon>
        <taxon>Acidimicrobiales</taxon>
        <taxon>Iamiaceae</taxon>
        <taxon>Iamia</taxon>
    </lineage>
</organism>
<sequence>MITDVAGLAVGHWTDPEARTGCTVVLVPEGTVASAEVRGGAPATRDLDLLAPDKLVDRIDAVVLSGGSAFGLATADGVMAWLEERGRGFPTPAGPVPIVPGLSLFDLAVGSPSVRPGPSEGRAACEAATAGEVAHGLVGAGCGATVGAWRGPEHGRPAGLGGATARVGDLVVSALVAVNAAGDVDTDGSGLDAIEDLVGAAVGDGPLGHTTIGVIATNARLDKVGCLVVAQGGHDGLGRSLVPAHTRVDGDALVALATGEVDAAVDQVRVLAVAAVERAVRRVA</sequence>
<dbReference type="RefSeq" id="WP_272736148.1">
    <property type="nucleotide sequence ID" value="NZ_CP116942.1"/>
</dbReference>
<dbReference type="PANTHER" id="PTHR36512">
    <property type="entry name" value="D-AMINOPEPTIDASE"/>
    <property type="match status" value="1"/>
</dbReference>
<accession>A0AAF0BVC6</accession>
<name>A0AAF0BVC6_9ACTN</name>
<dbReference type="Pfam" id="PF03576">
    <property type="entry name" value="Peptidase_S58"/>
    <property type="match status" value="1"/>
</dbReference>
<dbReference type="Gene3D" id="3.60.70.12">
    <property type="entry name" value="L-amino peptidase D-ALA esterase/amidase"/>
    <property type="match status" value="1"/>
</dbReference>
<evidence type="ECO:0000313" key="2">
    <source>
        <dbReference type="EMBL" id="WCO66625.1"/>
    </source>
</evidence>
<dbReference type="CDD" id="cd02252">
    <property type="entry name" value="nylC_like"/>
    <property type="match status" value="1"/>
</dbReference>
<reference evidence="2" key="1">
    <citation type="submission" date="2023-01" db="EMBL/GenBank/DDBJ databases">
        <title>The diversity of Class Acidimicrobiia in South China Sea sediment environments and the proposal of Iamia marina sp. nov., a novel species of the genus Iamia.</title>
        <authorList>
            <person name="He Y."/>
            <person name="Tian X."/>
        </authorList>
    </citation>
    <scope>NUCLEOTIDE SEQUENCE</scope>
    <source>
        <strain evidence="2">DSM 19957</strain>
    </source>
</reference>
<dbReference type="InterPro" id="IPR016117">
    <property type="entry name" value="ArgJ-like_dom_sf"/>
</dbReference>
<dbReference type="GO" id="GO:0004177">
    <property type="term" value="F:aminopeptidase activity"/>
    <property type="evidence" value="ECO:0007669"/>
    <property type="project" value="TreeGrafter"/>
</dbReference>
<comment type="similarity">
    <text evidence="1">Belongs to the peptidase S58 family.</text>
</comment>